<dbReference type="PROSITE" id="PS50043">
    <property type="entry name" value="HTH_LUXR_2"/>
    <property type="match status" value="1"/>
</dbReference>
<dbReference type="InterPro" id="IPR058245">
    <property type="entry name" value="NreC/VraR/RcsB-like_REC"/>
</dbReference>
<dbReference type="InterPro" id="IPR001789">
    <property type="entry name" value="Sig_transdc_resp-reg_receiver"/>
</dbReference>
<evidence type="ECO:0000259" key="6">
    <source>
        <dbReference type="PROSITE" id="PS50043"/>
    </source>
</evidence>
<dbReference type="AlphaFoldDB" id="A0A519B9D9"/>
<keyword evidence="2" id="KW-0805">Transcription regulation</keyword>
<sequence>MITICMVDDHYILLTALKVLLDGQDDIKVTGMATDALSAVKLIKAKTPDVVLLDISLHDINGLDLIPKFKTISPESRILMLTMHEDKQYLERAIDSGASGFLIKKAMDYDLIYAIRTVARGEIYIHPSMIEGFISGLQSKTGTGKLSREKLLWNSLSSREQEVVIGIVQGFTNKEIAEKHFLSEKTVATYRLRGMEKLGLENKSDLMDFIEKLKILKQ</sequence>
<dbReference type="GO" id="GO:0000160">
    <property type="term" value="P:phosphorelay signal transduction system"/>
    <property type="evidence" value="ECO:0007669"/>
    <property type="project" value="InterPro"/>
</dbReference>
<evidence type="ECO:0000256" key="4">
    <source>
        <dbReference type="ARBA" id="ARBA00023163"/>
    </source>
</evidence>
<dbReference type="InterPro" id="IPR039420">
    <property type="entry name" value="WalR-like"/>
</dbReference>
<accession>A0A519B9D9</accession>
<organism evidence="8 9">
    <name type="scientific">Candidatus Acidulodesulfobacterium ferriphilum</name>
    <dbReference type="NCBI Taxonomy" id="2597223"/>
    <lineage>
        <taxon>Bacteria</taxon>
        <taxon>Deltaproteobacteria</taxon>
        <taxon>Candidatus Acidulodesulfobacterales</taxon>
        <taxon>Candidatus Acidulodesulfobacterium</taxon>
    </lineage>
</organism>
<dbReference type="Gene3D" id="3.40.50.2300">
    <property type="match status" value="1"/>
</dbReference>
<dbReference type="SMART" id="SM00448">
    <property type="entry name" value="REC"/>
    <property type="match status" value="1"/>
</dbReference>
<evidence type="ECO:0000259" key="7">
    <source>
        <dbReference type="PROSITE" id="PS50110"/>
    </source>
</evidence>
<reference evidence="8 9" key="1">
    <citation type="submission" date="2019-01" db="EMBL/GenBank/DDBJ databases">
        <title>Insights into ecological role of a new deltaproteobacterial order Candidatus Sinidesulfobacterales (Sva0485) by metagenomics and metatranscriptomics.</title>
        <authorList>
            <person name="Tan S."/>
            <person name="Liu J."/>
            <person name="Fang Y."/>
            <person name="Hedlund B.P."/>
            <person name="Lian Z.H."/>
            <person name="Huang L.Y."/>
            <person name="Li J.T."/>
            <person name="Huang L.N."/>
            <person name="Li W.J."/>
            <person name="Jiang H.C."/>
            <person name="Dong H.L."/>
            <person name="Shu W.S."/>
        </authorList>
    </citation>
    <scope>NUCLEOTIDE SEQUENCE [LARGE SCALE GENOMIC DNA]</scope>
    <source>
        <strain evidence="8">AP3</strain>
    </source>
</reference>
<feature type="domain" description="HTH luxR-type" evidence="6">
    <location>
        <begin position="149"/>
        <end position="214"/>
    </location>
</feature>
<gene>
    <name evidence="8" type="ORF">EVJ47_08900</name>
</gene>
<evidence type="ECO:0000313" key="9">
    <source>
        <dbReference type="Proteomes" id="UP000320813"/>
    </source>
</evidence>
<dbReference type="PANTHER" id="PTHR43214:SF41">
    <property type="entry name" value="NITRATE_NITRITE RESPONSE REGULATOR PROTEIN NARP"/>
    <property type="match status" value="1"/>
</dbReference>
<dbReference type="InterPro" id="IPR011006">
    <property type="entry name" value="CheY-like_superfamily"/>
</dbReference>
<feature type="domain" description="Response regulatory" evidence="7">
    <location>
        <begin position="3"/>
        <end position="119"/>
    </location>
</feature>
<dbReference type="CDD" id="cd17535">
    <property type="entry name" value="REC_NarL-like"/>
    <property type="match status" value="1"/>
</dbReference>
<comment type="caution">
    <text evidence="8">The sequence shown here is derived from an EMBL/GenBank/DDBJ whole genome shotgun (WGS) entry which is preliminary data.</text>
</comment>
<dbReference type="SUPFAM" id="SSF46894">
    <property type="entry name" value="C-terminal effector domain of the bipartite response regulators"/>
    <property type="match status" value="1"/>
</dbReference>
<evidence type="ECO:0000256" key="2">
    <source>
        <dbReference type="ARBA" id="ARBA00023015"/>
    </source>
</evidence>
<dbReference type="SUPFAM" id="SSF52172">
    <property type="entry name" value="CheY-like"/>
    <property type="match status" value="1"/>
</dbReference>
<proteinExistence type="predicted"/>
<evidence type="ECO:0000256" key="1">
    <source>
        <dbReference type="ARBA" id="ARBA00022553"/>
    </source>
</evidence>
<evidence type="ECO:0000256" key="3">
    <source>
        <dbReference type="ARBA" id="ARBA00023125"/>
    </source>
</evidence>
<dbReference type="InterPro" id="IPR016032">
    <property type="entry name" value="Sig_transdc_resp-reg_C-effctor"/>
</dbReference>
<keyword evidence="1 5" id="KW-0597">Phosphoprotein</keyword>
<dbReference type="GO" id="GO:0003677">
    <property type="term" value="F:DNA binding"/>
    <property type="evidence" value="ECO:0007669"/>
    <property type="project" value="UniProtKB-KW"/>
</dbReference>
<protein>
    <submittedName>
        <fullName evidence="8">Response regulator transcription factor</fullName>
    </submittedName>
</protein>
<keyword evidence="3" id="KW-0238">DNA-binding</keyword>
<dbReference type="Pfam" id="PF00072">
    <property type="entry name" value="Response_reg"/>
    <property type="match status" value="1"/>
</dbReference>
<evidence type="ECO:0000256" key="5">
    <source>
        <dbReference type="PROSITE-ProRule" id="PRU00169"/>
    </source>
</evidence>
<name>A0A519B9D9_9DELT</name>
<dbReference type="GO" id="GO:0006355">
    <property type="term" value="P:regulation of DNA-templated transcription"/>
    <property type="evidence" value="ECO:0007669"/>
    <property type="project" value="InterPro"/>
</dbReference>
<dbReference type="PROSITE" id="PS50110">
    <property type="entry name" value="RESPONSE_REGULATORY"/>
    <property type="match status" value="1"/>
</dbReference>
<evidence type="ECO:0000313" key="8">
    <source>
        <dbReference type="EMBL" id="RZD13887.1"/>
    </source>
</evidence>
<dbReference type="PRINTS" id="PR00038">
    <property type="entry name" value="HTHLUXR"/>
</dbReference>
<dbReference type="Pfam" id="PF00196">
    <property type="entry name" value="GerE"/>
    <property type="match status" value="1"/>
</dbReference>
<feature type="modified residue" description="4-aspartylphosphate" evidence="5">
    <location>
        <position position="54"/>
    </location>
</feature>
<keyword evidence="4" id="KW-0804">Transcription</keyword>
<dbReference type="EMBL" id="SGBD01000006">
    <property type="protein sequence ID" value="RZD13887.1"/>
    <property type="molecule type" value="Genomic_DNA"/>
</dbReference>
<dbReference type="InterPro" id="IPR000792">
    <property type="entry name" value="Tscrpt_reg_LuxR_C"/>
</dbReference>
<dbReference type="CDD" id="cd06170">
    <property type="entry name" value="LuxR_C_like"/>
    <property type="match status" value="1"/>
</dbReference>
<dbReference type="SMART" id="SM00421">
    <property type="entry name" value="HTH_LUXR"/>
    <property type="match status" value="1"/>
</dbReference>
<dbReference type="Proteomes" id="UP000320813">
    <property type="component" value="Unassembled WGS sequence"/>
</dbReference>
<dbReference type="PANTHER" id="PTHR43214">
    <property type="entry name" value="TWO-COMPONENT RESPONSE REGULATOR"/>
    <property type="match status" value="1"/>
</dbReference>